<evidence type="ECO:0000259" key="1">
    <source>
        <dbReference type="Pfam" id="PF01796"/>
    </source>
</evidence>
<accession>A0A2W7HY88</accession>
<dbReference type="Gene3D" id="6.10.30.10">
    <property type="match status" value="1"/>
</dbReference>
<dbReference type="AlphaFoldDB" id="A0A2W7HY88"/>
<reference evidence="3 4" key="1">
    <citation type="submission" date="2018-06" db="EMBL/GenBank/DDBJ databases">
        <title>Genomic Encyclopedia of Archaeal and Bacterial Type Strains, Phase II (KMG-II): from individual species to whole genera.</title>
        <authorList>
            <person name="Goeker M."/>
        </authorList>
    </citation>
    <scope>NUCLEOTIDE SEQUENCE [LARGE SCALE GENOMIC DNA]</scope>
    <source>
        <strain evidence="3 4">DSM 24525</strain>
    </source>
</reference>
<comment type="caution">
    <text evidence="3">The sequence shown here is derived from an EMBL/GenBank/DDBJ whole genome shotgun (WGS) entry which is preliminary data.</text>
</comment>
<evidence type="ECO:0000313" key="3">
    <source>
        <dbReference type="EMBL" id="PZW38899.1"/>
    </source>
</evidence>
<dbReference type="Proteomes" id="UP000249688">
    <property type="component" value="Unassembled WGS sequence"/>
</dbReference>
<dbReference type="OrthoDB" id="3182121at2"/>
<feature type="domain" description="ChsH2 C-terminal OB-fold" evidence="1">
    <location>
        <begin position="56"/>
        <end position="121"/>
    </location>
</feature>
<proteinExistence type="predicted"/>
<dbReference type="InterPro" id="IPR012340">
    <property type="entry name" value="NA-bd_OB-fold"/>
</dbReference>
<sequence>MSDYAKPLPILTDENRPFWEACRNGRLSLQTCSGCAHVRYPISRFCPQCLSAEFEWSEMSGRATVFSYIVFHRAYHAGFRQDVPYNVALVQLEEGPRMFSNVVGVPNDQVHIGDPVEVVFDPVTPEVTIPRFRPISQ</sequence>
<name>A0A2W7HY88_9PROT</name>
<dbReference type="Pfam" id="PF01796">
    <property type="entry name" value="OB_ChsH2_C"/>
    <property type="match status" value="1"/>
</dbReference>
<dbReference type="EMBL" id="QKYU01000033">
    <property type="protein sequence ID" value="PZW38899.1"/>
    <property type="molecule type" value="Genomic_DNA"/>
</dbReference>
<gene>
    <name evidence="3" type="ORF">C8P66_13315</name>
</gene>
<keyword evidence="4" id="KW-1185">Reference proteome</keyword>
<evidence type="ECO:0008006" key="5">
    <source>
        <dbReference type="Google" id="ProtNLM"/>
    </source>
</evidence>
<evidence type="ECO:0000313" key="4">
    <source>
        <dbReference type="Proteomes" id="UP000249688"/>
    </source>
</evidence>
<dbReference type="Pfam" id="PF12172">
    <property type="entry name" value="zf-ChsH2"/>
    <property type="match status" value="1"/>
</dbReference>
<dbReference type="PANTHER" id="PTHR34075:SF5">
    <property type="entry name" value="BLR3430 PROTEIN"/>
    <property type="match status" value="1"/>
</dbReference>
<dbReference type="SUPFAM" id="SSF50249">
    <property type="entry name" value="Nucleic acid-binding proteins"/>
    <property type="match status" value="1"/>
</dbReference>
<dbReference type="InterPro" id="IPR002878">
    <property type="entry name" value="ChsH2_C"/>
</dbReference>
<dbReference type="InterPro" id="IPR052513">
    <property type="entry name" value="Thioester_dehydratase-like"/>
</dbReference>
<dbReference type="InterPro" id="IPR022002">
    <property type="entry name" value="ChsH2_Znr"/>
</dbReference>
<dbReference type="RefSeq" id="WP_111400245.1">
    <property type="nucleotide sequence ID" value="NZ_QKYU01000033.1"/>
</dbReference>
<feature type="domain" description="ChsH2 rubredoxin-like zinc ribbon" evidence="2">
    <location>
        <begin position="19"/>
        <end position="55"/>
    </location>
</feature>
<protein>
    <recommendedName>
        <fullName evidence="5">OB-fold protein</fullName>
    </recommendedName>
</protein>
<evidence type="ECO:0000259" key="2">
    <source>
        <dbReference type="Pfam" id="PF12172"/>
    </source>
</evidence>
<dbReference type="PANTHER" id="PTHR34075">
    <property type="entry name" value="BLR3430 PROTEIN"/>
    <property type="match status" value="1"/>
</dbReference>
<organism evidence="3 4">
    <name type="scientific">Humitalea rosea</name>
    <dbReference type="NCBI Taxonomy" id="990373"/>
    <lineage>
        <taxon>Bacteria</taxon>
        <taxon>Pseudomonadati</taxon>
        <taxon>Pseudomonadota</taxon>
        <taxon>Alphaproteobacteria</taxon>
        <taxon>Acetobacterales</taxon>
        <taxon>Roseomonadaceae</taxon>
        <taxon>Humitalea</taxon>
    </lineage>
</organism>